<evidence type="ECO:0000256" key="1">
    <source>
        <dbReference type="SAM" id="MobiDB-lite"/>
    </source>
</evidence>
<dbReference type="Proteomes" id="UP001497644">
    <property type="component" value="Chromosome 7"/>
</dbReference>
<sequence length="201" mass="22468">MSELVISGAASQKFPFWIRSGSLGGLRPGRRKKDYASRAHTKAPNSRTLRSIPLCVAARETSTKKINDIPIRLPPVSWLVCGELAINLRSISTDLLRKLLSCNSTVRVYIRDLRALFRQGREALSCVVHPQDENIGMVAAGASEQQEQHELEEESGFVGTRVKGGERQRATEEERKTGRAMEERIEEEIPSRRVLAMCDPV</sequence>
<keyword evidence="3" id="KW-1185">Reference proteome</keyword>
<proteinExistence type="predicted"/>
<feature type="compositionally biased region" description="Basic and acidic residues" evidence="1">
    <location>
        <begin position="163"/>
        <end position="183"/>
    </location>
</feature>
<dbReference type="AlphaFoldDB" id="A0AAV2P7I3"/>
<organism evidence="2 3">
    <name type="scientific">Lasius platythorax</name>
    <dbReference type="NCBI Taxonomy" id="488582"/>
    <lineage>
        <taxon>Eukaryota</taxon>
        <taxon>Metazoa</taxon>
        <taxon>Ecdysozoa</taxon>
        <taxon>Arthropoda</taxon>
        <taxon>Hexapoda</taxon>
        <taxon>Insecta</taxon>
        <taxon>Pterygota</taxon>
        <taxon>Neoptera</taxon>
        <taxon>Endopterygota</taxon>
        <taxon>Hymenoptera</taxon>
        <taxon>Apocrita</taxon>
        <taxon>Aculeata</taxon>
        <taxon>Formicoidea</taxon>
        <taxon>Formicidae</taxon>
        <taxon>Formicinae</taxon>
        <taxon>Lasius</taxon>
        <taxon>Lasius</taxon>
    </lineage>
</organism>
<gene>
    <name evidence="2" type="ORF">LPLAT_LOCUS12370</name>
</gene>
<evidence type="ECO:0000313" key="3">
    <source>
        <dbReference type="Proteomes" id="UP001497644"/>
    </source>
</evidence>
<accession>A0AAV2P7I3</accession>
<evidence type="ECO:0000313" key="2">
    <source>
        <dbReference type="EMBL" id="CAL1687105.1"/>
    </source>
</evidence>
<name>A0AAV2P7I3_9HYME</name>
<dbReference type="EMBL" id="OZ034830">
    <property type="protein sequence ID" value="CAL1687105.1"/>
    <property type="molecule type" value="Genomic_DNA"/>
</dbReference>
<feature type="region of interest" description="Disordered" evidence="1">
    <location>
        <begin position="161"/>
        <end position="183"/>
    </location>
</feature>
<reference evidence="2" key="1">
    <citation type="submission" date="2024-04" db="EMBL/GenBank/DDBJ databases">
        <authorList>
            <consortium name="Molecular Ecology Group"/>
        </authorList>
    </citation>
    <scope>NUCLEOTIDE SEQUENCE</scope>
</reference>
<protein>
    <submittedName>
        <fullName evidence="2">Uncharacterized protein</fullName>
    </submittedName>
</protein>